<dbReference type="PANTHER" id="PTHR43673">
    <property type="entry name" value="NAD(P)H NITROREDUCTASE YDGI-RELATED"/>
    <property type="match status" value="1"/>
</dbReference>
<evidence type="ECO:0000313" key="5">
    <source>
        <dbReference type="Proteomes" id="UP000184310"/>
    </source>
</evidence>
<dbReference type="CDD" id="cd02062">
    <property type="entry name" value="Nitro_FMN_reductase"/>
    <property type="match status" value="1"/>
</dbReference>
<organism evidence="4 5">
    <name type="scientific">Clostridium cavendishii DSM 21758</name>
    <dbReference type="NCBI Taxonomy" id="1121302"/>
    <lineage>
        <taxon>Bacteria</taxon>
        <taxon>Bacillati</taxon>
        <taxon>Bacillota</taxon>
        <taxon>Clostridia</taxon>
        <taxon>Eubacteriales</taxon>
        <taxon>Clostridiaceae</taxon>
        <taxon>Clostridium</taxon>
    </lineage>
</organism>
<dbReference type="SUPFAM" id="SSF55469">
    <property type="entry name" value="FMN-dependent nitroreductase-like"/>
    <property type="match status" value="2"/>
</dbReference>
<keyword evidence="2" id="KW-0560">Oxidoreductase</keyword>
<dbReference type="GO" id="GO:0016491">
    <property type="term" value="F:oxidoreductase activity"/>
    <property type="evidence" value="ECO:0007669"/>
    <property type="project" value="UniProtKB-KW"/>
</dbReference>
<dbReference type="Proteomes" id="UP000184310">
    <property type="component" value="Unassembled WGS sequence"/>
</dbReference>
<accession>A0A1M6CSI1</accession>
<comment type="similarity">
    <text evidence="1">Belongs to the nitroreductase family.</text>
</comment>
<dbReference type="AlphaFoldDB" id="A0A1M6CSI1"/>
<evidence type="ECO:0000256" key="1">
    <source>
        <dbReference type="ARBA" id="ARBA00007118"/>
    </source>
</evidence>
<dbReference type="Gene3D" id="3.40.109.10">
    <property type="entry name" value="NADH Oxidase"/>
    <property type="match status" value="1"/>
</dbReference>
<dbReference type="OrthoDB" id="9814075at2"/>
<evidence type="ECO:0000259" key="3">
    <source>
        <dbReference type="Pfam" id="PF14512"/>
    </source>
</evidence>
<sequence length="254" mass="28942">MELKEYWYTEMNKRVSRRSYINEDIEIKKIEALQKLIYKINSNADLNIQLIKDCEEVFKGFKASYGTISGAKYCLALVGDSNDKNIELKLGYYGEALVLEATSLGLGTCWIGGTYNKKALENIISIKDDEKLYITIALGYVKDEKSLKEKILGKVAKDKNNIEDLITLINCSIPQWLFFALGSVRKAPSALNRQPWHFEYDGNKVRSYIKETKSNYERIDLGIALIHFALGAKKLGVDVTWDLKGDEAVYIEKQ</sequence>
<evidence type="ECO:0000256" key="2">
    <source>
        <dbReference type="ARBA" id="ARBA00023002"/>
    </source>
</evidence>
<keyword evidence="5" id="KW-1185">Reference proteome</keyword>
<feature type="domain" description="Putative nitroreductase TM1586" evidence="3">
    <location>
        <begin position="8"/>
        <end position="232"/>
    </location>
</feature>
<dbReference type="InterPro" id="IPR000415">
    <property type="entry name" value="Nitroreductase-like"/>
</dbReference>
<protein>
    <submittedName>
        <fullName evidence="4">Nitroreductase family protein</fullName>
    </submittedName>
</protein>
<dbReference type="STRING" id="1121302.SAMN02745163_00540"/>
<name>A0A1M6CSI1_9CLOT</name>
<dbReference type="PANTHER" id="PTHR43673:SF10">
    <property type="entry name" value="NADH DEHYDROGENASE_NAD(P)H NITROREDUCTASE XCC3605-RELATED"/>
    <property type="match status" value="1"/>
</dbReference>
<gene>
    <name evidence="4" type="ORF">SAMN02745163_00540</name>
</gene>
<proteinExistence type="inferred from homology"/>
<dbReference type="EMBL" id="FQZB01000004">
    <property type="protein sequence ID" value="SHI63930.1"/>
    <property type="molecule type" value="Genomic_DNA"/>
</dbReference>
<dbReference type="InterPro" id="IPR029478">
    <property type="entry name" value="TM1586_NiRdase"/>
</dbReference>
<dbReference type="Gene3D" id="3.40.109.30">
    <property type="entry name" value="putative nitroreductase (tm1586), domain 2"/>
    <property type="match status" value="1"/>
</dbReference>
<dbReference type="Pfam" id="PF14512">
    <property type="entry name" value="TM1586_NiRdase"/>
    <property type="match status" value="1"/>
</dbReference>
<reference evidence="4 5" key="1">
    <citation type="submission" date="2016-11" db="EMBL/GenBank/DDBJ databases">
        <authorList>
            <person name="Jaros S."/>
            <person name="Januszkiewicz K."/>
            <person name="Wedrychowicz H."/>
        </authorList>
    </citation>
    <scope>NUCLEOTIDE SEQUENCE [LARGE SCALE GENOMIC DNA]</scope>
    <source>
        <strain evidence="4 5">DSM 21758</strain>
    </source>
</reference>
<evidence type="ECO:0000313" key="4">
    <source>
        <dbReference type="EMBL" id="SHI63930.1"/>
    </source>
</evidence>